<evidence type="ECO:0000313" key="1">
    <source>
        <dbReference type="EMBL" id="PPE05665.1"/>
    </source>
</evidence>
<proteinExistence type="predicted"/>
<organism evidence="1 2">
    <name type="scientific">Mesoplasma corruscae</name>
    <dbReference type="NCBI Taxonomy" id="216874"/>
    <lineage>
        <taxon>Bacteria</taxon>
        <taxon>Bacillati</taxon>
        <taxon>Mycoplasmatota</taxon>
        <taxon>Mollicutes</taxon>
        <taxon>Entomoplasmatales</taxon>
        <taxon>Entomoplasmataceae</taxon>
        <taxon>Mesoplasma</taxon>
    </lineage>
</organism>
<reference evidence="1 2" key="1">
    <citation type="submission" date="2017-11" db="EMBL/GenBank/DDBJ databases">
        <title>Genome sequence of Mesoplasma corruscae ELCA-2 (ATCC 49579).</title>
        <authorList>
            <person name="Lo W.-S."/>
            <person name="Kuo C.-H."/>
        </authorList>
    </citation>
    <scope>NUCLEOTIDE SEQUENCE [LARGE SCALE GENOMIC DNA]</scope>
    <source>
        <strain evidence="1 2">ELCA-2</strain>
    </source>
</reference>
<dbReference type="RefSeq" id="WP_104208217.1">
    <property type="nucleotide sequence ID" value="NZ_PHNF01000003.1"/>
</dbReference>
<gene>
    <name evidence="1" type="ORF">MCORR_v1c06930</name>
</gene>
<dbReference type="AlphaFoldDB" id="A0A2S5REV4"/>
<dbReference type="EMBL" id="PHNF01000003">
    <property type="protein sequence ID" value="PPE05665.1"/>
    <property type="molecule type" value="Genomic_DNA"/>
</dbReference>
<sequence>MNYEEAKQYFKSLEKLKNKFIIASWIPYVSDDEIKNICLIDKNFNKDFSSILNNIENYQIYCEIDIKKLLPKILKIFLENYNLYDSIFLKK</sequence>
<name>A0A2S5REV4_9MOLU</name>
<protein>
    <submittedName>
        <fullName evidence="1">Uncharacterized protein</fullName>
    </submittedName>
</protein>
<dbReference type="Proteomes" id="UP000239785">
    <property type="component" value="Unassembled WGS sequence"/>
</dbReference>
<keyword evidence="2" id="KW-1185">Reference proteome</keyword>
<evidence type="ECO:0000313" key="2">
    <source>
        <dbReference type="Proteomes" id="UP000239785"/>
    </source>
</evidence>
<accession>A0A2S5REV4</accession>
<comment type="caution">
    <text evidence="1">The sequence shown here is derived from an EMBL/GenBank/DDBJ whole genome shotgun (WGS) entry which is preliminary data.</text>
</comment>